<dbReference type="CDD" id="cd07971">
    <property type="entry name" value="OBF_DNA_ligase_LigD"/>
    <property type="match status" value="1"/>
</dbReference>
<evidence type="ECO:0000256" key="4">
    <source>
        <dbReference type="ARBA" id="ARBA00034003"/>
    </source>
</evidence>
<feature type="domain" description="ATP-dependent DNA ligase family profile" evidence="5">
    <location>
        <begin position="107"/>
        <end position="225"/>
    </location>
</feature>
<name>A0ABW0M214_9BACL</name>
<dbReference type="InterPro" id="IPR012310">
    <property type="entry name" value="DNA_ligase_ATP-dep_cent"/>
</dbReference>
<sequence>MDEPNIPVMPFEPIAADEAPAGEPWIAQVKWDGVRMLAYGGESGVRLFNRRMNERTLHYPELSRATDYCRSNRFVLDGEMIAFDESKPSFREIMKRDGIRQPSAIERAVRTTPVAYMVFDVLSIDGEWVTERPLKERMKLLSDILIPGPVVQAVPEYPNGQQLLEVMRAHRMEGIVCKNLDSAYAIGGKDGRWLKIKLFRDLYAVVGGAIVEGGVFRSLLLGLYDSESAAAGAKLVYIGRAGMGKLSGRVGEELRRALAAIEQSEMPFADKPDKFREAIWFDPRLVVKVQYMEWTPAGTMRHPVLQAMAPQENPATCTFKQL</sequence>
<reference evidence="7" key="1">
    <citation type="journal article" date="2019" name="Int. J. Syst. Evol. Microbiol.">
        <title>The Global Catalogue of Microorganisms (GCM) 10K type strain sequencing project: providing services to taxonomists for standard genome sequencing and annotation.</title>
        <authorList>
            <consortium name="The Broad Institute Genomics Platform"/>
            <consortium name="The Broad Institute Genome Sequencing Center for Infectious Disease"/>
            <person name="Wu L."/>
            <person name="Ma J."/>
        </authorList>
    </citation>
    <scope>NUCLEOTIDE SEQUENCE [LARGE SCALE GENOMIC DNA]</scope>
    <source>
        <strain evidence="7">CCUG 57113</strain>
    </source>
</reference>
<dbReference type="Gene3D" id="2.40.50.140">
    <property type="entry name" value="Nucleic acid-binding proteins"/>
    <property type="match status" value="1"/>
</dbReference>
<dbReference type="InterPro" id="IPR012309">
    <property type="entry name" value="DNA_ligase_ATP-dep_C"/>
</dbReference>
<dbReference type="InterPro" id="IPR012340">
    <property type="entry name" value="NA-bd_OB-fold"/>
</dbReference>
<evidence type="ECO:0000256" key="1">
    <source>
        <dbReference type="ARBA" id="ARBA00007572"/>
    </source>
</evidence>
<dbReference type="PANTHER" id="PTHR45674">
    <property type="entry name" value="DNA LIGASE 1/3 FAMILY MEMBER"/>
    <property type="match status" value="1"/>
</dbReference>
<dbReference type="SUPFAM" id="SSF56091">
    <property type="entry name" value="DNA ligase/mRNA capping enzyme, catalytic domain"/>
    <property type="match status" value="1"/>
</dbReference>
<evidence type="ECO:0000259" key="5">
    <source>
        <dbReference type="PROSITE" id="PS50160"/>
    </source>
</evidence>
<evidence type="ECO:0000313" key="6">
    <source>
        <dbReference type="EMBL" id="MFC5472198.1"/>
    </source>
</evidence>
<proteinExistence type="inferred from homology"/>
<dbReference type="GO" id="GO:0016874">
    <property type="term" value="F:ligase activity"/>
    <property type="evidence" value="ECO:0007669"/>
    <property type="project" value="UniProtKB-KW"/>
</dbReference>
<dbReference type="PROSITE" id="PS50160">
    <property type="entry name" value="DNA_LIGASE_A3"/>
    <property type="match status" value="1"/>
</dbReference>
<dbReference type="PANTHER" id="PTHR45674:SF4">
    <property type="entry name" value="DNA LIGASE 1"/>
    <property type="match status" value="1"/>
</dbReference>
<comment type="catalytic activity">
    <reaction evidence="4">
        <text>ATP + (deoxyribonucleotide)n-3'-hydroxyl + 5'-phospho-(deoxyribonucleotide)m = (deoxyribonucleotide)n+m + AMP + diphosphate.</text>
        <dbReference type="EC" id="6.5.1.1"/>
    </reaction>
</comment>
<evidence type="ECO:0000313" key="7">
    <source>
        <dbReference type="Proteomes" id="UP001596105"/>
    </source>
</evidence>
<protein>
    <recommendedName>
        <fullName evidence="2">DNA ligase (ATP)</fullName>
        <ecNumber evidence="2">6.5.1.1</ecNumber>
    </recommendedName>
</protein>
<comment type="similarity">
    <text evidence="1">Belongs to the ATP-dependent DNA ligase family.</text>
</comment>
<dbReference type="EMBL" id="JBHSMH010000118">
    <property type="protein sequence ID" value="MFC5472198.1"/>
    <property type="molecule type" value="Genomic_DNA"/>
</dbReference>
<comment type="caution">
    <text evidence="6">The sequence shown here is derived from an EMBL/GenBank/DDBJ whole genome shotgun (WGS) entry which is preliminary data.</text>
</comment>
<dbReference type="SUPFAM" id="SSF50249">
    <property type="entry name" value="Nucleic acid-binding proteins"/>
    <property type="match status" value="1"/>
</dbReference>
<dbReference type="Gene3D" id="3.30.1490.70">
    <property type="match status" value="1"/>
</dbReference>
<evidence type="ECO:0000256" key="2">
    <source>
        <dbReference type="ARBA" id="ARBA00012727"/>
    </source>
</evidence>
<accession>A0ABW0M214</accession>
<dbReference type="PROSITE" id="PS00697">
    <property type="entry name" value="DNA_LIGASE_A1"/>
    <property type="match status" value="1"/>
</dbReference>
<dbReference type="RefSeq" id="WP_209749081.1">
    <property type="nucleotide sequence ID" value="NZ_JBHSMH010000118.1"/>
</dbReference>
<dbReference type="CDD" id="cd07906">
    <property type="entry name" value="Adenylation_DNA_ligase_LigD_LigC"/>
    <property type="match status" value="1"/>
</dbReference>
<keyword evidence="3 6" id="KW-0436">Ligase</keyword>
<keyword evidence="7" id="KW-1185">Reference proteome</keyword>
<dbReference type="InterPro" id="IPR050191">
    <property type="entry name" value="ATP-dep_DNA_ligase"/>
</dbReference>
<dbReference type="Pfam" id="PF04679">
    <property type="entry name" value="DNA_ligase_A_C"/>
    <property type="match status" value="1"/>
</dbReference>
<dbReference type="EC" id="6.5.1.1" evidence="2"/>
<dbReference type="InterPro" id="IPR016059">
    <property type="entry name" value="DNA_ligase_ATP-dep_CS"/>
</dbReference>
<organism evidence="6 7">
    <name type="scientific">Cohnella suwonensis</name>
    <dbReference type="NCBI Taxonomy" id="696072"/>
    <lineage>
        <taxon>Bacteria</taxon>
        <taxon>Bacillati</taxon>
        <taxon>Bacillota</taxon>
        <taxon>Bacilli</taxon>
        <taxon>Bacillales</taxon>
        <taxon>Paenibacillaceae</taxon>
        <taxon>Cohnella</taxon>
    </lineage>
</organism>
<gene>
    <name evidence="6" type="ORF">ACFPPD_26290</name>
</gene>
<dbReference type="Pfam" id="PF01068">
    <property type="entry name" value="DNA_ligase_A_M"/>
    <property type="match status" value="1"/>
</dbReference>
<dbReference type="Proteomes" id="UP001596105">
    <property type="component" value="Unassembled WGS sequence"/>
</dbReference>
<dbReference type="Gene3D" id="3.30.470.30">
    <property type="entry name" value="DNA ligase/mRNA capping enzyme"/>
    <property type="match status" value="1"/>
</dbReference>
<evidence type="ECO:0000256" key="3">
    <source>
        <dbReference type="ARBA" id="ARBA00022598"/>
    </source>
</evidence>